<dbReference type="GO" id="GO:0004591">
    <property type="term" value="F:oxoglutarate dehydrogenase (succinyl-transferring) activity"/>
    <property type="evidence" value="ECO:0007669"/>
    <property type="project" value="UniProtKB-EC"/>
</dbReference>
<proteinExistence type="inferred from homology"/>
<dbReference type="AlphaFoldDB" id="A0A2B8B9P7"/>
<comment type="caution">
    <text evidence="12">The sequence shown here is derived from an EMBL/GenBank/DDBJ whole genome shotgun (WGS) entry which is preliminary data.</text>
</comment>
<dbReference type="Gene3D" id="1.10.287.1150">
    <property type="entry name" value="TPP helical domain"/>
    <property type="match status" value="1"/>
</dbReference>
<dbReference type="GO" id="GO:0006096">
    <property type="term" value="P:glycolytic process"/>
    <property type="evidence" value="ECO:0007669"/>
    <property type="project" value="UniProtKB-KW"/>
</dbReference>
<evidence type="ECO:0000256" key="9">
    <source>
        <dbReference type="ARBA" id="ARBA00023152"/>
    </source>
</evidence>
<evidence type="ECO:0000256" key="1">
    <source>
        <dbReference type="ARBA" id="ARBA00001964"/>
    </source>
</evidence>
<dbReference type="PANTHER" id="PTHR23152">
    <property type="entry name" value="2-OXOGLUTARATE DEHYDROGENASE"/>
    <property type="match status" value="1"/>
</dbReference>
<evidence type="ECO:0000313" key="13">
    <source>
        <dbReference type="Proteomes" id="UP000225379"/>
    </source>
</evidence>
<evidence type="ECO:0000256" key="4">
    <source>
        <dbReference type="ARBA" id="ARBA00011301"/>
    </source>
</evidence>
<dbReference type="SMART" id="SM00861">
    <property type="entry name" value="Transket_pyr"/>
    <property type="match status" value="1"/>
</dbReference>
<dbReference type="FunFam" id="3.40.50.12470:FF:000003">
    <property type="entry name" value="2-oxoglutarate dehydrogenase E1 component"/>
    <property type="match status" value="1"/>
</dbReference>
<dbReference type="EMBL" id="PDKW01000043">
    <property type="protein sequence ID" value="PGH54651.1"/>
    <property type="molecule type" value="Genomic_DNA"/>
</dbReference>
<evidence type="ECO:0000256" key="2">
    <source>
        <dbReference type="ARBA" id="ARBA00003906"/>
    </source>
</evidence>
<evidence type="ECO:0000256" key="3">
    <source>
        <dbReference type="ARBA" id="ARBA00006936"/>
    </source>
</evidence>
<keyword evidence="13" id="KW-1185">Reference proteome</keyword>
<evidence type="ECO:0000256" key="8">
    <source>
        <dbReference type="ARBA" id="ARBA00023052"/>
    </source>
</evidence>
<dbReference type="InterPro" id="IPR031717">
    <property type="entry name" value="ODO-1/KGD_C"/>
</dbReference>
<dbReference type="Pfam" id="PF02779">
    <property type="entry name" value="Transket_pyr"/>
    <property type="match status" value="1"/>
</dbReference>
<dbReference type="PIRSF" id="PIRSF000157">
    <property type="entry name" value="Oxoglu_dh_E1"/>
    <property type="match status" value="1"/>
</dbReference>
<dbReference type="Pfam" id="PF16078">
    <property type="entry name" value="2-oxogl_dehyd_N"/>
    <property type="match status" value="1"/>
</dbReference>
<dbReference type="GO" id="GO:0005829">
    <property type="term" value="C:cytosol"/>
    <property type="evidence" value="ECO:0007669"/>
    <property type="project" value="TreeGrafter"/>
</dbReference>
<dbReference type="InterPro" id="IPR011603">
    <property type="entry name" value="2oxoglutarate_DH_E1"/>
</dbReference>
<comment type="similarity">
    <text evidence="3">Belongs to the alpha-ketoglutarate dehydrogenase family.</text>
</comment>
<sequence length="984" mass="109475">MSANLEQTSFLFGSNAGYVAELYASYLSNPAAVDPSWNSFFQDLDEDSRAVLDELRGASWTVSDLEDPKAKRDPVAESFIVATPNGAATNGAAAAMNGPGNGAMLSHTQQVYGGISPQQLRAATLDSIRALMLIRVFRVRGHMNAHFDPLGLEKREPHPELDPATYGFGPDDLDRPIFLNYSLGLETATLRQILDILHKTYCGTIGVEFMHIQDPEEKAWIQERIEGGRNHTDFTVNGKRAILERLTAAEGFEKFLQLKYTGTKRFGLEGGESMIPALEQILKRGGQLGLKEAVVGMAHRGRLNMLTNFMGKPFSAVFSEFQGNPSSPEDVQGSGDVKYHLGTSSDRDFNGNIVHLSLTANPSHLEWVNPVVLGKVRAKQQQRRDLEREQVMGVLIHGDAAFAGQGIVAETLGLSELRGYRTGGTMHFIINNQIGFTTNPTYSRSGVYCSDMAKMVQAPIFHVNGDDPEAVVHVSRIAIEFRQKFKRDVVIDMVCYRRHGHNEGDEPGFTQPIMYKNIRSHATTRELYAKQLVAENVITQSEGDQITQDFMKKLEAEFEASSTYKPNKADWLEGKWAGLEAQGANTAHRGETGVELDKLKQIGFKLCEYPKDFAINSKIARQLEAKKKTLETGEGIDWATAEALAYATLVAEGTGVRLSGQDSGRGTFSHRHAVMYDQNTEEKYVPLCHVSPDQATFEVHDSPLSEAAVVGYEYGYSLAEPHNLVLWEAQFGDFANTAQTIIDQFISSGESKWLRMSGLVLLLPHGYEGQGPEHSSARPERFLQMCAEDNWQICNVTTPANLFHVFRRQIRRSFRKPLVLFTPKSLLRHKLCISDLSEMGPGSTFHRVLGETANDLAANDKIRRIVVCSGKVYYDLLQERMSRGIKDVVILRLEQLYPFPKDALAAEFAKYPNAELVWCQEEPENQGAWFFADRRLEAVLKDVGHKAGRPSYVGRPATASPATGLLKRHNKEQAKLLDEALTVR</sequence>
<dbReference type="NCBIfam" id="NF008907">
    <property type="entry name" value="PRK12270.1"/>
    <property type="match status" value="1"/>
</dbReference>
<dbReference type="Gene3D" id="3.40.50.11610">
    <property type="entry name" value="Multifunctional 2-oxoglutarate metabolism enzyme, C-terminal domain"/>
    <property type="match status" value="1"/>
</dbReference>
<dbReference type="InterPro" id="IPR001017">
    <property type="entry name" value="DH_E1"/>
</dbReference>
<dbReference type="InterPro" id="IPR005475">
    <property type="entry name" value="Transketolase-like_Pyr-bd"/>
</dbReference>
<keyword evidence="7 12" id="KW-0560">Oxidoreductase</keyword>
<dbReference type="EC" id="1.2.4.2" evidence="5"/>
<keyword evidence="9" id="KW-0324">Glycolysis</keyword>
<feature type="domain" description="Transketolase-like pyrimidine-binding" evidence="11">
    <location>
        <begin position="636"/>
        <end position="829"/>
    </location>
</feature>
<name>A0A2B8B9P7_9PROT</name>
<evidence type="ECO:0000313" key="12">
    <source>
        <dbReference type="EMBL" id="PGH54651.1"/>
    </source>
</evidence>
<reference evidence="13" key="1">
    <citation type="submission" date="2017-10" db="EMBL/GenBank/DDBJ databases">
        <authorList>
            <person name="Kravchenko I.K."/>
            <person name="Grouzdev D.S."/>
        </authorList>
    </citation>
    <scope>NUCLEOTIDE SEQUENCE [LARGE SCALE GENOMIC DNA]</scope>
    <source>
        <strain evidence="13">B2</strain>
    </source>
</reference>
<organism evidence="12 13">
    <name type="scientific">Azospirillum palustre</name>
    <dbReference type="NCBI Taxonomy" id="2044885"/>
    <lineage>
        <taxon>Bacteria</taxon>
        <taxon>Pseudomonadati</taxon>
        <taxon>Pseudomonadota</taxon>
        <taxon>Alphaproteobacteria</taxon>
        <taxon>Rhodospirillales</taxon>
        <taxon>Azospirillaceae</taxon>
        <taxon>Azospirillum</taxon>
    </lineage>
</organism>
<dbReference type="GO" id="GO:0006099">
    <property type="term" value="P:tricarboxylic acid cycle"/>
    <property type="evidence" value="ECO:0007669"/>
    <property type="project" value="TreeGrafter"/>
</dbReference>
<evidence type="ECO:0000256" key="7">
    <source>
        <dbReference type="ARBA" id="ARBA00023002"/>
    </source>
</evidence>
<evidence type="ECO:0000256" key="6">
    <source>
        <dbReference type="ARBA" id="ARBA00013321"/>
    </source>
</evidence>
<dbReference type="RefSeq" id="WP_098740660.1">
    <property type="nucleotide sequence ID" value="NZ_PDKW01000043.1"/>
</dbReference>
<dbReference type="Pfam" id="PF16870">
    <property type="entry name" value="OxoGdeHyase_C"/>
    <property type="match status" value="1"/>
</dbReference>
<dbReference type="CDD" id="cd02016">
    <property type="entry name" value="TPP_E1_OGDC_like"/>
    <property type="match status" value="1"/>
</dbReference>
<dbReference type="PANTHER" id="PTHR23152:SF4">
    <property type="entry name" value="2-OXOADIPATE DEHYDROGENASE COMPLEX COMPONENT E1"/>
    <property type="match status" value="1"/>
</dbReference>
<comment type="cofactor">
    <cofactor evidence="1">
        <name>thiamine diphosphate</name>
        <dbReference type="ChEBI" id="CHEBI:58937"/>
    </cofactor>
</comment>
<dbReference type="InterPro" id="IPR029061">
    <property type="entry name" value="THDP-binding"/>
</dbReference>
<dbReference type="InterPro" id="IPR042179">
    <property type="entry name" value="KGD_C_sf"/>
</dbReference>
<dbReference type="Gene3D" id="3.40.50.970">
    <property type="match status" value="1"/>
</dbReference>
<dbReference type="InterPro" id="IPR032106">
    <property type="entry name" value="2-oxogl_dehyd_N"/>
</dbReference>
<evidence type="ECO:0000259" key="11">
    <source>
        <dbReference type="SMART" id="SM00861"/>
    </source>
</evidence>
<comment type="subunit">
    <text evidence="4">Homodimer. Part of the 2-oxoglutarate dehydrogenase (OGDH) complex composed of E1 (2-oxoglutarate dehydrogenase), E2 (dihydrolipoamide succinyltransferase) and E3 (dihydrolipoamide dehydrogenase); the complex contains multiple copies of the three enzymatic components (E1, E2 and E3).</text>
</comment>
<gene>
    <name evidence="12" type="primary">sucA</name>
    <name evidence="12" type="ORF">CRT60_33410</name>
</gene>
<dbReference type="GO" id="GO:0045252">
    <property type="term" value="C:oxoglutarate dehydrogenase complex"/>
    <property type="evidence" value="ECO:0007669"/>
    <property type="project" value="TreeGrafter"/>
</dbReference>
<evidence type="ECO:0000256" key="5">
    <source>
        <dbReference type="ARBA" id="ARBA00012280"/>
    </source>
</evidence>
<dbReference type="Proteomes" id="UP000225379">
    <property type="component" value="Unassembled WGS sequence"/>
</dbReference>
<protein>
    <recommendedName>
        <fullName evidence="6">2-oxoglutarate dehydrogenase E1 component</fullName>
        <ecNumber evidence="5">1.2.4.2</ecNumber>
    </recommendedName>
    <alternativeName>
        <fullName evidence="10">Alpha-ketoglutarate dehydrogenase</fullName>
    </alternativeName>
</protein>
<dbReference type="OrthoDB" id="9759785at2"/>
<dbReference type="NCBIfam" id="NF006914">
    <property type="entry name" value="PRK09404.1"/>
    <property type="match status" value="1"/>
</dbReference>
<dbReference type="NCBIfam" id="TIGR00239">
    <property type="entry name" value="2oxo_dh_E1"/>
    <property type="match status" value="1"/>
</dbReference>
<dbReference type="FunFam" id="3.40.50.970:FF:000036">
    <property type="entry name" value="2-oxoglutarate dehydrogenase E1 component"/>
    <property type="match status" value="1"/>
</dbReference>
<keyword evidence="8" id="KW-0786">Thiamine pyrophosphate</keyword>
<accession>A0A2B8B9P7</accession>
<evidence type="ECO:0000256" key="10">
    <source>
        <dbReference type="ARBA" id="ARBA00030680"/>
    </source>
</evidence>
<dbReference type="Pfam" id="PF00676">
    <property type="entry name" value="E1_dh"/>
    <property type="match status" value="1"/>
</dbReference>
<comment type="function">
    <text evidence="2">E1 component of the 2-oxoglutarate dehydrogenase (OGDH) complex which catalyzes the decarboxylation of 2-oxoglutarate, the first step in the conversion of 2-oxoglutarate to succinyl-CoA and CO(2).</text>
</comment>
<dbReference type="SUPFAM" id="SSF52518">
    <property type="entry name" value="Thiamin diphosphate-binding fold (THDP-binding)"/>
    <property type="match status" value="2"/>
</dbReference>
<dbReference type="GO" id="GO:0030976">
    <property type="term" value="F:thiamine pyrophosphate binding"/>
    <property type="evidence" value="ECO:0007669"/>
    <property type="project" value="InterPro"/>
</dbReference>
<dbReference type="Gene3D" id="3.40.50.12470">
    <property type="match status" value="1"/>
</dbReference>